<dbReference type="CDD" id="cd16490">
    <property type="entry name" value="RING-CH-C4HC3_FANCL"/>
    <property type="match status" value="1"/>
</dbReference>
<accession>A0AAW1VGX7</accession>
<feature type="domain" description="FANCL UBC-like" evidence="2">
    <location>
        <begin position="34"/>
        <end position="122"/>
    </location>
</feature>
<evidence type="ECO:0000259" key="3">
    <source>
        <dbReference type="Pfam" id="PF18891"/>
    </source>
</evidence>
<dbReference type="CDD" id="cd23832">
    <property type="entry name" value="DRWD-C_FANCL"/>
    <property type="match status" value="1"/>
</dbReference>
<dbReference type="InterPro" id="IPR044037">
    <property type="entry name" value="FANCL_d3"/>
</dbReference>
<dbReference type="InterPro" id="IPR026850">
    <property type="entry name" value="FANCL_C"/>
</dbReference>
<dbReference type="InterPro" id="IPR043003">
    <property type="entry name" value="FANCL_d3_sf"/>
</dbReference>
<dbReference type="SUPFAM" id="SSF57850">
    <property type="entry name" value="RING/U-box"/>
    <property type="match status" value="1"/>
</dbReference>
<dbReference type="Pfam" id="PF18891">
    <property type="entry name" value="FANCL_d3"/>
    <property type="match status" value="1"/>
</dbReference>
<organism evidence="4 5">
    <name type="scientific">Rubus argutus</name>
    <name type="common">Southern blackberry</name>
    <dbReference type="NCBI Taxonomy" id="59490"/>
    <lineage>
        <taxon>Eukaryota</taxon>
        <taxon>Viridiplantae</taxon>
        <taxon>Streptophyta</taxon>
        <taxon>Embryophyta</taxon>
        <taxon>Tracheophyta</taxon>
        <taxon>Spermatophyta</taxon>
        <taxon>Magnoliopsida</taxon>
        <taxon>eudicotyledons</taxon>
        <taxon>Gunneridae</taxon>
        <taxon>Pentapetalae</taxon>
        <taxon>rosids</taxon>
        <taxon>fabids</taxon>
        <taxon>Rosales</taxon>
        <taxon>Rosaceae</taxon>
        <taxon>Rosoideae</taxon>
        <taxon>Rosoideae incertae sedis</taxon>
        <taxon>Rubus</taxon>
    </lineage>
</organism>
<dbReference type="GO" id="GO:0043240">
    <property type="term" value="C:Fanconi anaemia nuclear complex"/>
    <property type="evidence" value="ECO:0007669"/>
    <property type="project" value="InterPro"/>
</dbReference>
<dbReference type="CDD" id="cd23831">
    <property type="entry name" value="DRWD-N_FANCL"/>
    <property type="match status" value="1"/>
</dbReference>
<evidence type="ECO:0000259" key="2">
    <source>
        <dbReference type="Pfam" id="PF18890"/>
    </source>
</evidence>
<evidence type="ECO:0008006" key="6">
    <source>
        <dbReference type="Google" id="ProtNLM"/>
    </source>
</evidence>
<dbReference type="AlphaFoldDB" id="A0AAW1VGX7"/>
<dbReference type="Pfam" id="PF11793">
    <property type="entry name" value="FANCL_C"/>
    <property type="match status" value="1"/>
</dbReference>
<dbReference type="Gene3D" id="3.10.110.20">
    <property type="entry name" value="RWD domain-like"/>
    <property type="match status" value="1"/>
</dbReference>
<evidence type="ECO:0000313" key="5">
    <source>
        <dbReference type="Proteomes" id="UP001457282"/>
    </source>
</evidence>
<sequence length="309" mass="35626">MYKWMHHGLMCYQTAQAQECSEQSRCRELAKASTFYRTVYSEIEEVGWEHLVRFAGDLTSLSFRVLDSKGRVHVMEIQLDKTHPTCPPSISADVPYLFNLIWSANSRLKDVVQQFTKHLEKLQTFWSTVDDIDRSLWVVDPKQASPAVSYRQVIIGNDCCIVFSINATDPRSLPECRFIGPGQIVNLLRNRWRRNSKRWIKDKQFLENLECLLETQLPRSPDVEKNDQQVECGICYAKSLPVDDELRDKSGTGTDYTCDNTSCKRAFHSICLMDWLRSITTTRQSFDVLFGSCPYCSEPVAVKINTVKK</sequence>
<feature type="domain" description="FANCL C-terminal" evidence="1">
    <location>
        <begin position="228"/>
        <end position="304"/>
    </location>
</feature>
<dbReference type="Proteomes" id="UP001457282">
    <property type="component" value="Unassembled WGS sequence"/>
</dbReference>
<dbReference type="InterPro" id="IPR013083">
    <property type="entry name" value="Znf_RING/FYVE/PHD"/>
</dbReference>
<proteinExistence type="predicted"/>
<dbReference type="GO" id="GO:0036297">
    <property type="term" value="P:interstrand cross-link repair"/>
    <property type="evidence" value="ECO:0007669"/>
    <property type="project" value="InterPro"/>
</dbReference>
<dbReference type="InterPro" id="IPR026848">
    <property type="entry name" value="Fancl"/>
</dbReference>
<dbReference type="GO" id="GO:0006513">
    <property type="term" value="P:protein monoubiquitination"/>
    <property type="evidence" value="ECO:0007669"/>
    <property type="project" value="TreeGrafter"/>
</dbReference>
<keyword evidence="5" id="KW-1185">Reference proteome</keyword>
<feature type="domain" description="FANCL UBC-like" evidence="3">
    <location>
        <begin position="125"/>
        <end position="219"/>
    </location>
</feature>
<evidence type="ECO:0000313" key="4">
    <source>
        <dbReference type="EMBL" id="KAK9902524.1"/>
    </source>
</evidence>
<name>A0AAW1VGX7_RUBAR</name>
<dbReference type="Gene3D" id="3.30.40.10">
    <property type="entry name" value="Zinc/RING finger domain, C3HC4 (zinc finger)"/>
    <property type="match status" value="1"/>
</dbReference>
<dbReference type="GO" id="GO:0061630">
    <property type="term" value="F:ubiquitin protein ligase activity"/>
    <property type="evidence" value="ECO:0007669"/>
    <property type="project" value="TreeGrafter"/>
</dbReference>
<dbReference type="EMBL" id="JBEDUW010000249">
    <property type="protein sequence ID" value="KAK9902524.1"/>
    <property type="molecule type" value="Genomic_DNA"/>
</dbReference>
<protein>
    <recommendedName>
        <fullName evidence="6">E3 ubiquitin-protein ligase FANCL</fullName>
    </recommendedName>
</protein>
<dbReference type="PANTHER" id="PTHR13206:SF0">
    <property type="entry name" value="E3 UBIQUITIN-PROTEIN LIGASE FANCL"/>
    <property type="match status" value="1"/>
</dbReference>
<evidence type="ECO:0000259" key="1">
    <source>
        <dbReference type="Pfam" id="PF11793"/>
    </source>
</evidence>
<reference evidence="4 5" key="1">
    <citation type="journal article" date="2023" name="G3 (Bethesda)">
        <title>A chromosome-length genome assembly and annotation of blackberry (Rubus argutus, cv. 'Hillquist').</title>
        <authorList>
            <person name="Bruna T."/>
            <person name="Aryal R."/>
            <person name="Dudchenko O."/>
            <person name="Sargent D.J."/>
            <person name="Mead D."/>
            <person name="Buti M."/>
            <person name="Cavallini A."/>
            <person name="Hytonen T."/>
            <person name="Andres J."/>
            <person name="Pham M."/>
            <person name="Weisz D."/>
            <person name="Mascagni F."/>
            <person name="Usai G."/>
            <person name="Natali L."/>
            <person name="Bassil N."/>
            <person name="Fernandez G.E."/>
            <person name="Lomsadze A."/>
            <person name="Armour M."/>
            <person name="Olukolu B."/>
            <person name="Poorten T."/>
            <person name="Britton C."/>
            <person name="Davik J."/>
            <person name="Ashrafi H."/>
            <person name="Aiden E.L."/>
            <person name="Borodovsky M."/>
            <person name="Worthington M."/>
        </authorList>
    </citation>
    <scope>NUCLEOTIDE SEQUENCE [LARGE SCALE GENOMIC DNA]</scope>
    <source>
        <strain evidence="4">PI 553951</strain>
    </source>
</reference>
<dbReference type="InterPro" id="IPR043898">
    <property type="entry name" value="FANCL_d2"/>
</dbReference>
<dbReference type="PANTHER" id="PTHR13206">
    <property type="entry name" value="UBIQUITIN LIGASE PROTEIN PHF9 FANCONI ANEMIA GROUP L PROTEIN"/>
    <property type="match status" value="1"/>
</dbReference>
<dbReference type="Gene3D" id="3.10.110.10">
    <property type="entry name" value="Ubiquitin Conjugating Enzyme"/>
    <property type="match status" value="1"/>
</dbReference>
<dbReference type="Pfam" id="PF18890">
    <property type="entry name" value="FANCL_d2"/>
    <property type="match status" value="1"/>
</dbReference>
<dbReference type="InterPro" id="IPR016135">
    <property type="entry name" value="UBQ-conjugating_enzyme/RWD"/>
</dbReference>
<gene>
    <name evidence="4" type="ORF">M0R45_001461</name>
</gene>
<dbReference type="SMART" id="SM01197">
    <property type="entry name" value="FANCL_C"/>
    <property type="match status" value="1"/>
</dbReference>
<comment type="caution">
    <text evidence="4">The sequence shown here is derived from an EMBL/GenBank/DDBJ whole genome shotgun (WGS) entry which is preliminary data.</text>
</comment>